<sequence>MTVLQDEPYAVGHRAVSKLQAQFLRDNDLRGHEATSLTTLGNCSCLSPLYYSADHWMESSIPGTLRLLHSRIIAGLLNARRRDRRRVEVEGWSTILRQTAFTVSHDQRRIPLHRNPAEAGLVAATTRNGFIITQRAIMRKEAALLARFHARTHGEHPELGKWRMEISKGGWIARMVHEGAGEKGGTVPEKGEAGG</sequence>
<dbReference type="AlphaFoldDB" id="A0A0L7QZZ8"/>
<reference evidence="1 2" key="1">
    <citation type="submission" date="2015-07" db="EMBL/GenBank/DDBJ databases">
        <title>The genome of Habropoda laboriosa.</title>
        <authorList>
            <person name="Pan H."/>
            <person name="Kapheim K."/>
        </authorList>
    </citation>
    <scope>NUCLEOTIDE SEQUENCE [LARGE SCALE GENOMIC DNA]</scope>
    <source>
        <strain evidence="1">0110345459</strain>
    </source>
</reference>
<keyword evidence="2" id="KW-1185">Reference proteome</keyword>
<evidence type="ECO:0000313" key="1">
    <source>
        <dbReference type="EMBL" id="KOC64180.1"/>
    </source>
</evidence>
<protein>
    <submittedName>
        <fullName evidence="1">Uncharacterized protein</fullName>
    </submittedName>
</protein>
<organism evidence="1 2">
    <name type="scientific">Habropoda laboriosa</name>
    <dbReference type="NCBI Taxonomy" id="597456"/>
    <lineage>
        <taxon>Eukaryota</taxon>
        <taxon>Metazoa</taxon>
        <taxon>Ecdysozoa</taxon>
        <taxon>Arthropoda</taxon>
        <taxon>Hexapoda</taxon>
        <taxon>Insecta</taxon>
        <taxon>Pterygota</taxon>
        <taxon>Neoptera</taxon>
        <taxon>Endopterygota</taxon>
        <taxon>Hymenoptera</taxon>
        <taxon>Apocrita</taxon>
        <taxon>Aculeata</taxon>
        <taxon>Apoidea</taxon>
        <taxon>Anthophila</taxon>
        <taxon>Apidae</taxon>
        <taxon>Habropoda</taxon>
    </lineage>
</organism>
<accession>A0A0L7QZZ8</accession>
<gene>
    <name evidence="1" type="ORF">WH47_12482</name>
</gene>
<name>A0A0L7QZZ8_9HYME</name>
<dbReference type="EMBL" id="KQ414672">
    <property type="protein sequence ID" value="KOC64180.1"/>
    <property type="molecule type" value="Genomic_DNA"/>
</dbReference>
<proteinExistence type="predicted"/>
<dbReference type="Proteomes" id="UP000053825">
    <property type="component" value="Unassembled WGS sequence"/>
</dbReference>
<evidence type="ECO:0000313" key="2">
    <source>
        <dbReference type="Proteomes" id="UP000053825"/>
    </source>
</evidence>